<feature type="non-terminal residue" evidence="10">
    <location>
        <position position="402"/>
    </location>
</feature>
<feature type="transmembrane region" description="Helical" evidence="9">
    <location>
        <begin position="45"/>
        <end position="70"/>
    </location>
</feature>
<dbReference type="PANTHER" id="PTHR11616">
    <property type="entry name" value="SODIUM/CHLORIDE DEPENDENT TRANSPORTER"/>
    <property type="match status" value="1"/>
</dbReference>
<keyword evidence="6 9" id="KW-0472">Membrane</keyword>
<gene>
    <name evidence="10" type="ORF">CUNI_LOCUS9021</name>
</gene>
<name>A0A8S3Z1T8_9EUPU</name>
<evidence type="ECO:0000256" key="2">
    <source>
        <dbReference type="ARBA" id="ARBA00006459"/>
    </source>
</evidence>
<proteinExistence type="inferred from homology"/>
<accession>A0A8S3Z1T8</accession>
<evidence type="ECO:0000256" key="5">
    <source>
        <dbReference type="ARBA" id="ARBA00022989"/>
    </source>
</evidence>
<dbReference type="AlphaFoldDB" id="A0A8S3Z1T8"/>
<dbReference type="InterPro" id="IPR000175">
    <property type="entry name" value="Na/ntran_symport"/>
</dbReference>
<feature type="transmembrane region" description="Helical" evidence="9">
    <location>
        <begin position="172"/>
        <end position="196"/>
    </location>
</feature>
<evidence type="ECO:0000256" key="4">
    <source>
        <dbReference type="ARBA" id="ARBA00022692"/>
    </source>
</evidence>
<feature type="transmembrane region" description="Helical" evidence="9">
    <location>
        <begin position="16"/>
        <end position="36"/>
    </location>
</feature>
<evidence type="ECO:0000313" key="10">
    <source>
        <dbReference type="EMBL" id="CAG5123463.1"/>
    </source>
</evidence>
<keyword evidence="11" id="KW-1185">Reference proteome</keyword>
<keyword evidence="3" id="KW-0813">Transport</keyword>
<feature type="transmembrane region" description="Helical" evidence="9">
    <location>
        <begin position="341"/>
        <end position="363"/>
    </location>
</feature>
<dbReference type="SUPFAM" id="SSF161070">
    <property type="entry name" value="SNF-like"/>
    <property type="match status" value="1"/>
</dbReference>
<sequence>KEVLDISPGIEHMGGLRWQLLLCLLAAWVIVFLCLIKGIKSLGKVVYVAATLPYIVLTCLLIRGCLLPGAVDGLHFFMVPDWSKLAEFEVWRSAATQVFFSIGLGFGILSTLASYNKFHNNCYRDALILPVLDCFTSVYAGMVIFAYLGYMAHSSGKSIDSVVDEGPGLVFIAYPAALSTLPLPQLWSALFFLMLFSVGLDSQFAHIQTLCTAIIDCFPGHALTSRKTLLMGSLCVVSFGLGIPLTLQGGSYVLNLMDWYVASMSVMLLVFFEIVTLAWIYGTDRLYEDVEAMIGHRPSVIYKLAWKFVTPVFVLVLWTSGITSFRNIGSVYPGYPPWADVLGLLIAVLSLVPIPIKMVWTLASLEGSLLQRVKTSIKPSELWRPAKPDSLDVELEMLNKSV</sequence>
<feature type="transmembrane region" description="Helical" evidence="9">
    <location>
        <begin position="127"/>
        <end position="152"/>
    </location>
</feature>
<dbReference type="Proteomes" id="UP000678393">
    <property type="component" value="Unassembled WGS sequence"/>
</dbReference>
<feature type="binding site" evidence="8">
    <location>
        <position position="101"/>
    </location>
    <ligand>
        <name>Na(+)</name>
        <dbReference type="ChEBI" id="CHEBI:29101"/>
        <label>1</label>
    </ligand>
</feature>
<reference evidence="10" key="1">
    <citation type="submission" date="2021-04" db="EMBL/GenBank/DDBJ databases">
        <authorList>
            <consortium name="Molecular Ecology Group"/>
        </authorList>
    </citation>
    <scope>NUCLEOTIDE SEQUENCE</scope>
</reference>
<dbReference type="Pfam" id="PF00209">
    <property type="entry name" value="SNF"/>
    <property type="match status" value="1"/>
</dbReference>
<feature type="binding site" evidence="8">
    <location>
        <position position="202"/>
    </location>
    <ligand>
        <name>Na(+)</name>
        <dbReference type="ChEBI" id="CHEBI:29101"/>
        <label>1</label>
    </ligand>
</feature>
<evidence type="ECO:0000256" key="6">
    <source>
        <dbReference type="ARBA" id="ARBA00023136"/>
    </source>
</evidence>
<protein>
    <recommendedName>
        <fullName evidence="12">Sodium-and chloride-dependent glycine transporter 2</fullName>
    </recommendedName>
</protein>
<keyword evidence="5 9" id="KW-1133">Transmembrane helix</keyword>
<feature type="transmembrane region" description="Helical" evidence="9">
    <location>
        <begin position="300"/>
        <end position="321"/>
    </location>
</feature>
<feature type="transmembrane region" description="Helical" evidence="9">
    <location>
        <begin position="228"/>
        <end position="247"/>
    </location>
</feature>
<dbReference type="GO" id="GO:0005283">
    <property type="term" value="F:amino acid:sodium symporter activity"/>
    <property type="evidence" value="ECO:0007669"/>
    <property type="project" value="TreeGrafter"/>
</dbReference>
<feature type="transmembrane region" description="Helical" evidence="9">
    <location>
        <begin position="259"/>
        <end position="280"/>
    </location>
</feature>
<feature type="transmembrane region" description="Helical" evidence="9">
    <location>
        <begin position="90"/>
        <end position="115"/>
    </location>
</feature>
<keyword evidence="4 9" id="KW-0812">Transmembrane</keyword>
<evidence type="ECO:0000256" key="7">
    <source>
        <dbReference type="ARBA" id="ARBA00023180"/>
    </source>
</evidence>
<dbReference type="PRINTS" id="PR00176">
    <property type="entry name" value="NANEUSMPORT"/>
</dbReference>
<keyword evidence="7" id="KW-0325">Glycoprotein</keyword>
<evidence type="ECO:0000256" key="8">
    <source>
        <dbReference type="PIRSR" id="PIRSR600175-1"/>
    </source>
</evidence>
<dbReference type="GO" id="GO:0046872">
    <property type="term" value="F:metal ion binding"/>
    <property type="evidence" value="ECO:0007669"/>
    <property type="project" value="UniProtKB-KW"/>
</dbReference>
<evidence type="ECO:0000256" key="9">
    <source>
        <dbReference type="SAM" id="Phobius"/>
    </source>
</evidence>
<comment type="similarity">
    <text evidence="2">Belongs to the sodium:neurotransmitter symporter (SNF) (TC 2.A.22) family.</text>
</comment>
<dbReference type="OrthoDB" id="6581954at2759"/>
<keyword evidence="8" id="KW-0479">Metal-binding</keyword>
<feature type="binding site" evidence="8">
    <location>
        <position position="201"/>
    </location>
    <ligand>
        <name>Na(+)</name>
        <dbReference type="ChEBI" id="CHEBI:29101"/>
        <label>1</label>
    </ligand>
</feature>
<evidence type="ECO:0000256" key="1">
    <source>
        <dbReference type="ARBA" id="ARBA00004141"/>
    </source>
</evidence>
<dbReference type="InterPro" id="IPR037272">
    <property type="entry name" value="SNS_sf"/>
</dbReference>
<keyword evidence="8" id="KW-0915">Sodium</keyword>
<evidence type="ECO:0008006" key="12">
    <source>
        <dbReference type="Google" id="ProtNLM"/>
    </source>
</evidence>
<comment type="caution">
    <text evidence="10">The sequence shown here is derived from an EMBL/GenBank/DDBJ whole genome shotgun (WGS) entry which is preliminary data.</text>
</comment>
<evidence type="ECO:0000256" key="3">
    <source>
        <dbReference type="ARBA" id="ARBA00022448"/>
    </source>
</evidence>
<dbReference type="PROSITE" id="PS50267">
    <property type="entry name" value="NA_NEUROTRAN_SYMP_3"/>
    <property type="match status" value="1"/>
</dbReference>
<dbReference type="PANTHER" id="PTHR11616:SF321">
    <property type="entry name" value="SODIUM-DEPENDENT NUTRIENT AMINO ACID TRANSPORTER 1-RELATED"/>
    <property type="match status" value="1"/>
</dbReference>
<dbReference type="EMBL" id="CAJHNH020001529">
    <property type="protein sequence ID" value="CAG5123463.1"/>
    <property type="molecule type" value="Genomic_DNA"/>
</dbReference>
<dbReference type="GO" id="GO:0089718">
    <property type="term" value="P:amino acid import across plasma membrane"/>
    <property type="evidence" value="ECO:0007669"/>
    <property type="project" value="TreeGrafter"/>
</dbReference>
<organism evidence="10 11">
    <name type="scientific">Candidula unifasciata</name>
    <dbReference type="NCBI Taxonomy" id="100452"/>
    <lineage>
        <taxon>Eukaryota</taxon>
        <taxon>Metazoa</taxon>
        <taxon>Spiralia</taxon>
        <taxon>Lophotrochozoa</taxon>
        <taxon>Mollusca</taxon>
        <taxon>Gastropoda</taxon>
        <taxon>Heterobranchia</taxon>
        <taxon>Euthyneura</taxon>
        <taxon>Panpulmonata</taxon>
        <taxon>Eupulmonata</taxon>
        <taxon>Stylommatophora</taxon>
        <taxon>Helicina</taxon>
        <taxon>Helicoidea</taxon>
        <taxon>Geomitridae</taxon>
        <taxon>Candidula</taxon>
    </lineage>
</organism>
<evidence type="ECO:0000313" key="11">
    <source>
        <dbReference type="Proteomes" id="UP000678393"/>
    </source>
</evidence>
<comment type="subcellular location">
    <subcellularLocation>
        <location evidence="1">Membrane</location>
        <topology evidence="1">Multi-pass membrane protein</topology>
    </subcellularLocation>
</comment>
<dbReference type="GO" id="GO:0005886">
    <property type="term" value="C:plasma membrane"/>
    <property type="evidence" value="ECO:0007669"/>
    <property type="project" value="TreeGrafter"/>
</dbReference>
<dbReference type="GO" id="GO:0015179">
    <property type="term" value="F:L-amino acid transmembrane transporter activity"/>
    <property type="evidence" value="ECO:0007669"/>
    <property type="project" value="TreeGrafter"/>
</dbReference>